<dbReference type="EMBL" id="JBHMBL010000003">
    <property type="protein sequence ID" value="MFB9643309.1"/>
    <property type="molecule type" value="Genomic_DNA"/>
</dbReference>
<evidence type="ECO:0000313" key="3">
    <source>
        <dbReference type="Proteomes" id="UP001589667"/>
    </source>
</evidence>
<dbReference type="RefSeq" id="WP_157425089.1">
    <property type="nucleotide sequence ID" value="NZ_BAAANI010000004.1"/>
</dbReference>
<keyword evidence="1" id="KW-0472">Membrane</keyword>
<proteinExistence type="predicted"/>
<keyword evidence="1" id="KW-0812">Transmembrane</keyword>
<keyword evidence="3" id="KW-1185">Reference proteome</keyword>
<reference evidence="2 3" key="1">
    <citation type="submission" date="2024-09" db="EMBL/GenBank/DDBJ databases">
        <authorList>
            <person name="Sun Q."/>
            <person name="Mori K."/>
        </authorList>
    </citation>
    <scope>NUCLEOTIDE SEQUENCE [LARGE SCALE GENOMIC DNA]</scope>
    <source>
        <strain evidence="2 3">JCM 14321</strain>
    </source>
</reference>
<dbReference type="Proteomes" id="UP001589667">
    <property type="component" value="Unassembled WGS sequence"/>
</dbReference>
<feature type="transmembrane region" description="Helical" evidence="1">
    <location>
        <begin position="15"/>
        <end position="38"/>
    </location>
</feature>
<gene>
    <name evidence="2" type="ORF">ACFFQV_13505</name>
</gene>
<evidence type="ECO:0000256" key="1">
    <source>
        <dbReference type="SAM" id="Phobius"/>
    </source>
</evidence>
<sequence>MISFAIPVEFGRPEAGWWMVAITACSVVASGVLAWLAYMNGRKATTIAAEAAARDEEHRTRELDRRAQDERSQVALAMLRALAAVERYASNDLGQWQTTVAEVEKEMILRRSEALAFIDLYATEEDDEELHVWFDSAFDALVKLGQMTPTPILKVLPIVHNTRRGAVLWNERLVTSGQLAVGDLP</sequence>
<protein>
    <recommendedName>
        <fullName evidence="4">DUF4760 domain-containing protein</fullName>
    </recommendedName>
</protein>
<accession>A0ABV5SSJ3</accession>
<name>A0ABV5SSJ3_9MICO</name>
<evidence type="ECO:0008006" key="4">
    <source>
        <dbReference type="Google" id="ProtNLM"/>
    </source>
</evidence>
<keyword evidence="1" id="KW-1133">Transmembrane helix</keyword>
<organism evidence="2 3">
    <name type="scientific">Agromyces lapidis</name>
    <dbReference type="NCBI Taxonomy" id="279574"/>
    <lineage>
        <taxon>Bacteria</taxon>
        <taxon>Bacillati</taxon>
        <taxon>Actinomycetota</taxon>
        <taxon>Actinomycetes</taxon>
        <taxon>Micrococcales</taxon>
        <taxon>Microbacteriaceae</taxon>
        <taxon>Agromyces</taxon>
    </lineage>
</organism>
<evidence type="ECO:0000313" key="2">
    <source>
        <dbReference type="EMBL" id="MFB9643309.1"/>
    </source>
</evidence>
<comment type="caution">
    <text evidence="2">The sequence shown here is derived from an EMBL/GenBank/DDBJ whole genome shotgun (WGS) entry which is preliminary data.</text>
</comment>